<comment type="similarity">
    <text evidence="1">Belongs to the FliN/MopA/SpaO family.</text>
</comment>
<feature type="region of interest" description="Disordered" evidence="2">
    <location>
        <begin position="1"/>
        <end position="23"/>
    </location>
</feature>
<feature type="compositionally biased region" description="Basic and acidic residues" evidence="2">
    <location>
        <begin position="1"/>
        <end position="15"/>
    </location>
</feature>
<dbReference type="RefSeq" id="WP_102627463.1">
    <property type="nucleotide sequence ID" value="NZ_PDOH01000001.1"/>
</dbReference>
<dbReference type="Gene3D" id="2.30.330.10">
    <property type="entry name" value="SpoA-like"/>
    <property type="match status" value="1"/>
</dbReference>
<dbReference type="GO" id="GO:0071978">
    <property type="term" value="P:bacterial-type flagellum-dependent swarming motility"/>
    <property type="evidence" value="ECO:0007669"/>
    <property type="project" value="TreeGrafter"/>
</dbReference>
<accession>A0A2N7TPK4</accession>
<evidence type="ECO:0000256" key="1">
    <source>
        <dbReference type="ARBA" id="ARBA00009226"/>
    </source>
</evidence>
<feature type="compositionally biased region" description="Basic and acidic residues" evidence="2">
    <location>
        <begin position="276"/>
        <end position="289"/>
    </location>
</feature>
<dbReference type="InterPro" id="IPR036429">
    <property type="entry name" value="SpoA-like_sf"/>
</dbReference>
<dbReference type="GO" id="GO:0030254">
    <property type="term" value="P:protein secretion by the type III secretion system"/>
    <property type="evidence" value="ECO:0007669"/>
    <property type="project" value="InterPro"/>
</dbReference>
<evidence type="ECO:0000313" key="5">
    <source>
        <dbReference type="EMBL" id="PMR70124.1"/>
    </source>
</evidence>
<dbReference type="Pfam" id="PF26304">
    <property type="entry name" value="FliMN_C_rel"/>
    <property type="match status" value="1"/>
</dbReference>
<evidence type="ECO:0000259" key="4">
    <source>
        <dbReference type="Pfam" id="PF26304"/>
    </source>
</evidence>
<dbReference type="InterPro" id="IPR001543">
    <property type="entry name" value="FliN-like_C"/>
</dbReference>
<feature type="domain" description="Flagellar motor switch protein FliN-like C-terminal" evidence="3">
    <location>
        <begin position="300"/>
        <end position="368"/>
    </location>
</feature>
<dbReference type="PANTHER" id="PTHR30034:SF6">
    <property type="entry name" value="YOP PROTEINS TRANSLOCATION PROTEIN Q"/>
    <property type="match status" value="1"/>
</dbReference>
<comment type="caution">
    <text evidence="5">The sequence shown here is derived from an EMBL/GenBank/DDBJ whole genome shotgun (WGS) entry which is preliminary data.</text>
</comment>
<evidence type="ECO:0000259" key="3">
    <source>
        <dbReference type="Pfam" id="PF01052"/>
    </source>
</evidence>
<dbReference type="SUPFAM" id="SSF101801">
    <property type="entry name" value="Surface presentation of antigens (SPOA)"/>
    <property type="match status" value="1"/>
</dbReference>
<dbReference type="PRINTS" id="PR00956">
    <property type="entry name" value="FLGMOTORFLIN"/>
</dbReference>
<proteinExistence type="inferred from homology"/>
<evidence type="ECO:0000256" key="2">
    <source>
        <dbReference type="SAM" id="MobiDB-lite"/>
    </source>
</evidence>
<feature type="region of interest" description="Disordered" evidence="2">
    <location>
        <begin position="261"/>
        <end position="297"/>
    </location>
</feature>
<keyword evidence="6" id="KW-1185">Reference proteome</keyword>
<name>A0A2N7TPK4_9GAMM</name>
<dbReference type="AlphaFoldDB" id="A0A2N7TPK4"/>
<protein>
    <submittedName>
        <fullName evidence="5">YscQ/HrcQ family type III secretion apparatus protein</fullName>
    </submittedName>
</protein>
<dbReference type="Pfam" id="PF01052">
    <property type="entry name" value="FliMN_C"/>
    <property type="match status" value="1"/>
</dbReference>
<evidence type="ECO:0000313" key="6">
    <source>
        <dbReference type="Proteomes" id="UP000235346"/>
    </source>
</evidence>
<dbReference type="PANTHER" id="PTHR30034">
    <property type="entry name" value="FLAGELLAR MOTOR SWITCH PROTEIN FLIM"/>
    <property type="match status" value="1"/>
</dbReference>
<reference evidence="5 6" key="1">
    <citation type="submission" date="2018-01" db="EMBL/GenBank/DDBJ databases">
        <title>Halomonas endophytica sp. nov., isolated from storage liquid in the stems of Populus euphratica.</title>
        <authorList>
            <person name="Chen C."/>
        </authorList>
    </citation>
    <scope>NUCLEOTIDE SEQUENCE [LARGE SCALE GENOMIC DNA]</scope>
    <source>
        <strain evidence="5 6">DSM 26881</strain>
    </source>
</reference>
<feature type="domain" description="SpaO FliM/N C-terminal related" evidence="4">
    <location>
        <begin position="195"/>
        <end position="247"/>
    </location>
</feature>
<dbReference type="NCBIfam" id="TIGR02551">
    <property type="entry name" value="SpaO_YscQ"/>
    <property type="match status" value="1"/>
</dbReference>
<dbReference type="InterPro" id="IPR058805">
    <property type="entry name" value="SpaO_FliMN_C_rel"/>
</dbReference>
<dbReference type="EMBL" id="PNRE01000036">
    <property type="protein sequence ID" value="PMR70124.1"/>
    <property type="molecule type" value="Genomic_DNA"/>
</dbReference>
<dbReference type="GO" id="GO:0003774">
    <property type="term" value="F:cytoskeletal motor activity"/>
    <property type="evidence" value="ECO:0007669"/>
    <property type="project" value="InterPro"/>
</dbReference>
<dbReference type="GO" id="GO:0050918">
    <property type="term" value="P:positive chemotaxis"/>
    <property type="evidence" value="ECO:0007669"/>
    <property type="project" value="TreeGrafter"/>
</dbReference>
<dbReference type="InterPro" id="IPR001172">
    <property type="entry name" value="FliN_T3SS_HrcQb"/>
</dbReference>
<dbReference type="InterPro" id="IPR013385">
    <property type="entry name" value="T3SS_SpaO/YscQ/SpaO"/>
</dbReference>
<sequence>MVELEVPRDDERQHVPADFPAGAVPPRLPSLDPQLVDTLNALNRPRLALTLPLGERELLVRLDKGAEPVSPWIAIAASIGEAPAVLHVAHESLAVLTAHLALHRSLSECTPDQRALWLEYALLEWIEPLEEHLGQPIRLLGDAPESEAGLPIRLPLRLEVDGQACRLSLSLGVATARTLLPLLDEHCPCTPTSCSALPLPLQWIAGYQDLALAELRSLTPGDVVLLERPEMAVAVAGRLMIRVAEQRGGLHLAVPPAAWHGGDLDASPAPANNDNPQRRSDDMEDDPRKPAPPRLDTATLDRLPVRLVCELGRLELSLGEFRELDQGSVLPLSRPAENAVDIVVNGRHMGRGRLVEIGDSLGVQIVRLSSDE</sequence>
<gene>
    <name evidence="5" type="ORF">C1H66_08535</name>
</gene>
<dbReference type="OrthoDB" id="182173at2"/>
<dbReference type="Proteomes" id="UP000235346">
    <property type="component" value="Unassembled WGS sequence"/>
</dbReference>
<dbReference type="GO" id="GO:0009425">
    <property type="term" value="C:bacterial-type flagellum basal body"/>
    <property type="evidence" value="ECO:0007669"/>
    <property type="project" value="InterPro"/>
</dbReference>
<organism evidence="5 6">
    <name type="scientific">Halomonas heilongjiangensis</name>
    <dbReference type="NCBI Taxonomy" id="1387883"/>
    <lineage>
        <taxon>Bacteria</taxon>
        <taxon>Pseudomonadati</taxon>
        <taxon>Pseudomonadota</taxon>
        <taxon>Gammaproteobacteria</taxon>
        <taxon>Oceanospirillales</taxon>
        <taxon>Halomonadaceae</taxon>
        <taxon>Halomonas</taxon>
    </lineage>
</organism>